<dbReference type="KEGG" id="fsc:FSU_2484"/>
<name>D9S5C3_FIBSS</name>
<dbReference type="EMBL" id="CP002158">
    <property type="protein sequence ID" value="ADL24599.1"/>
    <property type="molecule type" value="Genomic_DNA"/>
</dbReference>
<accession>D9S5C3</accession>
<organism evidence="1 2">
    <name type="scientific">Fibrobacter succinogenes (strain ATCC 19169 / S85)</name>
    <dbReference type="NCBI Taxonomy" id="59374"/>
    <lineage>
        <taxon>Bacteria</taxon>
        <taxon>Pseudomonadati</taxon>
        <taxon>Fibrobacterota</taxon>
        <taxon>Fibrobacteria</taxon>
        <taxon>Fibrobacterales</taxon>
        <taxon>Fibrobacteraceae</taxon>
        <taxon>Fibrobacter</taxon>
    </lineage>
</organism>
<dbReference type="AlphaFoldDB" id="D9S5C3"/>
<proteinExistence type="predicted"/>
<gene>
    <name evidence="1" type="ordered locus">FSU_2484</name>
</gene>
<dbReference type="Proteomes" id="UP000000517">
    <property type="component" value="Chromosome"/>
</dbReference>
<reference evidence="2" key="1">
    <citation type="submission" date="2010-08" db="EMBL/GenBank/DDBJ databases">
        <title>Complete sequence of Fibrobacter succinogenes subsp. succinogenes S85.</title>
        <authorList>
            <person name="Durkin A.S."/>
            <person name="Nelson K.E."/>
            <person name="Morrison M."/>
            <person name="Forsberg C.W."/>
            <person name="Wilson D.B."/>
            <person name="Russell J.B."/>
            <person name="Cann I.K.O."/>
            <person name="Mackie R.I."/>
            <person name="White B.A."/>
        </authorList>
    </citation>
    <scope>NUCLEOTIDE SEQUENCE [LARGE SCALE GENOMIC DNA]</scope>
    <source>
        <strain evidence="2">ATCC 19169 / S85</strain>
    </source>
</reference>
<evidence type="ECO:0008006" key="3">
    <source>
        <dbReference type="Google" id="ProtNLM"/>
    </source>
</evidence>
<evidence type="ECO:0000313" key="2">
    <source>
        <dbReference type="Proteomes" id="UP000000517"/>
    </source>
</evidence>
<sequence length="200" mass="21850">MEALAPYDDGSRDPSFYCMEKGFYTGAQNLSAGVRFQALPNVALFAEMTAPTGKESISSQVFELFLGGQYSTKFGPLELGTELGLVYLTENDEKNWAEKQGPMQIAVAFELNYSVIPIVLPYIGGMVNVVLTNPEFRSGAVGPETQGLVGFFPYLGAGFIISDLFSVDLKTIFSIGDDYTELFGGKGRLVIELSFIAHWH</sequence>
<evidence type="ECO:0000313" key="1">
    <source>
        <dbReference type="EMBL" id="ADL24599.1"/>
    </source>
</evidence>
<protein>
    <recommendedName>
        <fullName evidence="3">Outer membrane protein beta-barrel domain-containing protein</fullName>
    </recommendedName>
</protein>
<dbReference type="HOGENOM" id="CLU_1364514_0_0_0"/>
<dbReference type="STRING" id="59374.FSU_2484"/>